<feature type="transmembrane region" description="Helical" evidence="1">
    <location>
        <begin position="96"/>
        <end position="122"/>
    </location>
</feature>
<feature type="transmembrane region" description="Helical" evidence="1">
    <location>
        <begin position="57"/>
        <end position="75"/>
    </location>
</feature>
<evidence type="ECO:0000313" key="2">
    <source>
        <dbReference type="EMBL" id="BBG23405.1"/>
    </source>
</evidence>
<keyword evidence="1" id="KW-1133">Transmembrane helix</keyword>
<keyword evidence="4" id="KW-1185">Reference proteome</keyword>
<reference evidence="2 4" key="2">
    <citation type="journal article" date="2020" name="Int. J. Syst. Evol. Microbiol.">
        <title>Sulfuracidifex tepidarius gen. nov., sp. nov. and transfer of Sulfolobus metallicus Huber and Stetter 1992 to the genus Sulfuracidifex as Sulfuracidifex metallicus comb. nov.</title>
        <authorList>
            <person name="Itoh T."/>
            <person name="Miura T."/>
            <person name="Sakai H.D."/>
            <person name="Kato S."/>
            <person name="Ohkuma M."/>
            <person name="Takashina T."/>
        </authorList>
    </citation>
    <scope>NUCLEOTIDE SEQUENCE [LARGE SCALE GENOMIC DNA]</scope>
    <source>
        <strain evidence="2 4">IC-006</strain>
        <strain evidence="3">IC-007</strain>
    </source>
</reference>
<keyword evidence="1" id="KW-0812">Transmembrane</keyword>
<feature type="transmembrane region" description="Helical" evidence="1">
    <location>
        <begin position="134"/>
        <end position="156"/>
    </location>
</feature>
<evidence type="ECO:0000256" key="1">
    <source>
        <dbReference type="SAM" id="Phobius"/>
    </source>
</evidence>
<protein>
    <recommendedName>
        <fullName evidence="6">ABC-2 type transporter domain-containing protein</fullName>
    </recommendedName>
</protein>
<feature type="transmembrane region" description="Helical" evidence="1">
    <location>
        <begin position="168"/>
        <end position="188"/>
    </location>
</feature>
<dbReference type="Proteomes" id="UP000325030">
    <property type="component" value="Chromosome"/>
</dbReference>
<dbReference type="GeneID" id="41717081"/>
<dbReference type="Proteomes" id="UP000322983">
    <property type="component" value="Chromosome"/>
</dbReference>
<sequence length="267" mass="30513">MKFLKYVLKSLLRDRRTLTWSVFFSLSLEFFSIFYLNRMNDINAGLVRQASGLMYSLMLMMSMAFSSVAIGRSFVEQSRSFGYIFRFSKMNGKSYLIQLVGGVATVYIILSGLFVLFTVFMFDMKYSTLVFPRNLAELVLFSMLGGMSILGTTLVVDQLVLKFQGRRNLNFIQFLPVFLYFTFDWAIIEGGAHGSEFYMSPFLSSTYLMINAYGGTSSFWFNVSTPYTVNLLLSVISVVSWVTSLMLLDAFILKGIYLTPEEEERVV</sequence>
<gene>
    <name evidence="2" type="ORF">IC006_0689</name>
    <name evidence="3" type="ORF">IC007_0662</name>
</gene>
<dbReference type="OrthoDB" id="43860at2157"/>
<dbReference type="RefSeq" id="WP_054846131.1">
    <property type="nucleotide sequence ID" value="NZ_AP018929.1"/>
</dbReference>
<evidence type="ECO:0000313" key="4">
    <source>
        <dbReference type="Proteomes" id="UP000322983"/>
    </source>
</evidence>
<name>A0A510DTC3_9CREN</name>
<proteinExistence type="predicted"/>
<accession>A0A510DTC3</accession>
<dbReference type="EMBL" id="AP018930">
    <property type="protein sequence ID" value="BBG26157.1"/>
    <property type="molecule type" value="Genomic_DNA"/>
</dbReference>
<keyword evidence="1" id="KW-0472">Membrane</keyword>
<feature type="transmembrane region" description="Helical" evidence="1">
    <location>
        <begin position="227"/>
        <end position="248"/>
    </location>
</feature>
<evidence type="ECO:0008006" key="6">
    <source>
        <dbReference type="Google" id="ProtNLM"/>
    </source>
</evidence>
<reference evidence="5" key="1">
    <citation type="submission" date="2018-09" db="EMBL/GenBank/DDBJ databases">
        <title>Complete Genome Sequencing of Sulfolobus sp. JCM 16834.</title>
        <authorList>
            <person name="Kato S."/>
            <person name="Itoh T."/>
            <person name="Ohkuma M."/>
        </authorList>
    </citation>
    <scope>NUCLEOTIDE SEQUENCE [LARGE SCALE GENOMIC DNA]</scope>
    <source>
        <strain evidence="5">IC-007</strain>
    </source>
</reference>
<dbReference type="EMBL" id="AP018929">
    <property type="protein sequence ID" value="BBG23405.1"/>
    <property type="molecule type" value="Genomic_DNA"/>
</dbReference>
<evidence type="ECO:0000313" key="5">
    <source>
        <dbReference type="Proteomes" id="UP000325030"/>
    </source>
</evidence>
<feature type="transmembrane region" description="Helical" evidence="1">
    <location>
        <begin position="20"/>
        <end position="37"/>
    </location>
</feature>
<dbReference type="KEGG" id="step:IC006_0689"/>
<dbReference type="AlphaFoldDB" id="A0A510DTC3"/>
<accession>A0A510E137</accession>
<organism evidence="2 4">
    <name type="scientific">Sulfuracidifex tepidarius</name>
    <dbReference type="NCBI Taxonomy" id="1294262"/>
    <lineage>
        <taxon>Archaea</taxon>
        <taxon>Thermoproteota</taxon>
        <taxon>Thermoprotei</taxon>
        <taxon>Sulfolobales</taxon>
        <taxon>Sulfolobaceae</taxon>
        <taxon>Sulfuracidifex</taxon>
    </lineage>
</organism>
<evidence type="ECO:0000313" key="3">
    <source>
        <dbReference type="EMBL" id="BBG26157.1"/>
    </source>
</evidence>
<dbReference type="STRING" id="1294262.GCA_001316085_01973"/>